<organism evidence="2 3">
    <name type="scientific">Paenibacillus hodogayensis</name>
    <dbReference type="NCBI Taxonomy" id="279208"/>
    <lineage>
        <taxon>Bacteria</taxon>
        <taxon>Bacillati</taxon>
        <taxon>Bacillota</taxon>
        <taxon>Bacilli</taxon>
        <taxon>Bacillales</taxon>
        <taxon>Paenibacillaceae</taxon>
        <taxon>Paenibacillus</taxon>
    </lineage>
</organism>
<keyword evidence="3" id="KW-1185">Reference proteome</keyword>
<accession>A0ABV5VQP8</accession>
<evidence type="ECO:0000313" key="3">
    <source>
        <dbReference type="Proteomes" id="UP001589619"/>
    </source>
</evidence>
<protein>
    <submittedName>
        <fullName evidence="2">Uncharacterized protein</fullName>
    </submittedName>
</protein>
<evidence type="ECO:0000313" key="2">
    <source>
        <dbReference type="EMBL" id="MFB9750600.1"/>
    </source>
</evidence>
<feature type="transmembrane region" description="Helical" evidence="1">
    <location>
        <begin position="20"/>
        <end position="42"/>
    </location>
</feature>
<name>A0ABV5VQP8_9BACL</name>
<proteinExistence type="predicted"/>
<dbReference type="RefSeq" id="WP_344906709.1">
    <property type="nucleotide sequence ID" value="NZ_BAAAYO010000005.1"/>
</dbReference>
<dbReference type="EMBL" id="JBHMAG010000003">
    <property type="protein sequence ID" value="MFB9750600.1"/>
    <property type="molecule type" value="Genomic_DNA"/>
</dbReference>
<gene>
    <name evidence="2" type="ORF">ACFFNY_03360</name>
</gene>
<keyword evidence="1" id="KW-1133">Transmembrane helix</keyword>
<comment type="caution">
    <text evidence="2">The sequence shown here is derived from an EMBL/GenBank/DDBJ whole genome shotgun (WGS) entry which is preliminary data.</text>
</comment>
<reference evidence="2 3" key="1">
    <citation type="submission" date="2024-09" db="EMBL/GenBank/DDBJ databases">
        <authorList>
            <person name="Sun Q."/>
            <person name="Mori K."/>
        </authorList>
    </citation>
    <scope>NUCLEOTIDE SEQUENCE [LARGE SCALE GENOMIC DNA]</scope>
    <source>
        <strain evidence="2 3">JCM 12520</strain>
    </source>
</reference>
<evidence type="ECO:0000256" key="1">
    <source>
        <dbReference type="SAM" id="Phobius"/>
    </source>
</evidence>
<keyword evidence="1" id="KW-0472">Membrane</keyword>
<keyword evidence="1" id="KW-0812">Transmembrane</keyword>
<sequence length="47" mass="5112">MSLSQLLLRTAKSLGKAGVVVVMALFALLCLFQIVFMLGVLYHDVAM</sequence>
<dbReference type="Proteomes" id="UP001589619">
    <property type="component" value="Unassembled WGS sequence"/>
</dbReference>